<dbReference type="WBParaSite" id="jg20170">
    <property type="protein sequence ID" value="jg20170"/>
    <property type="gene ID" value="jg20170"/>
</dbReference>
<feature type="compositionally biased region" description="Basic and acidic residues" evidence="1">
    <location>
        <begin position="64"/>
        <end position="73"/>
    </location>
</feature>
<organism evidence="2 4">
    <name type="scientific">Ditylenchus dipsaci</name>
    <dbReference type="NCBI Taxonomy" id="166011"/>
    <lineage>
        <taxon>Eukaryota</taxon>
        <taxon>Metazoa</taxon>
        <taxon>Ecdysozoa</taxon>
        <taxon>Nematoda</taxon>
        <taxon>Chromadorea</taxon>
        <taxon>Rhabditida</taxon>
        <taxon>Tylenchina</taxon>
        <taxon>Tylenchomorpha</taxon>
        <taxon>Sphaerularioidea</taxon>
        <taxon>Anguinidae</taxon>
        <taxon>Anguininae</taxon>
        <taxon>Ditylenchus</taxon>
    </lineage>
</organism>
<dbReference type="WBParaSite" id="jg20164">
    <property type="protein sequence ID" value="jg20164"/>
    <property type="gene ID" value="jg20164"/>
</dbReference>
<sequence length="79" mass="8713">MPIVCEVVQRLEQGNSLSQAEASSYEHKWNEVSEEEVVSIQQAAKLSENGADAQPSDVVGNASEVEHKVEERTQQMNSL</sequence>
<evidence type="ECO:0000256" key="1">
    <source>
        <dbReference type="SAM" id="MobiDB-lite"/>
    </source>
</evidence>
<proteinExistence type="predicted"/>
<evidence type="ECO:0000313" key="4">
    <source>
        <dbReference type="WBParaSite" id="jg20170"/>
    </source>
</evidence>
<feature type="region of interest" description="Disordered" evidence="1">
    <location>
        <begin position="46"/>
        <end position="79"/>
    </location>
</feature>
<keyword evidence="2" id="KW-1185">Reference proteome</keyword>
<dbReference type="AlphaFoldDB" id="A0A915DI53"/>
<name>A0A915DI53_9BILA</name>
<evidence type="ECO:0000313" key="3">
    <source>
        <dbReference type="WBParaSite" id="jg20164"/>
    </source>
</evidence>
<reference evidence="3 4" key="1">
    <citation type="submission" date="2022-11" db="UniProtKB">
        <authorList>
            <consortium name="WormBaseParasite"/>
        </authorList>
    </citation>
    <scope>IDENTIFICATION</scope>
</reference>
<evidence type="ECO:0000313" key="2">
    <source>
        <dbReference type="Proteomes" id="UP000887574"/>
    </source>
</evidence>
<accession>A0A915DI53</accession>
<dbReference type="Proteomes" id="UP000887574">
    <property type="component" value="Unplaced"/>
</dbReference>
<protein>
    <submittedName>
        <fullName evidence="3 4">Uncharacterized protein</fullName>
    </submittedName>
</protein>